<feature type="region of interest" description="Disordered" evidence="1">
    <location>
        <begin position="218"/>
        <end position="241"/>
    </location>
</feature>
<accession>A0A914VX80</accession>
<feature type="compositionally biased region" description="Pro residues" evidence="1">
    <location>
        <begin position="77"/>
        <end position="86"/>
    </location>
</feature>
<protein>
    <submittedName>
        <fullName evidence="3">Uncharacterized protein</fullName>
    </submittedName>
</protein>
<organism evidence="2 3">
    <name type="scientific">Plectus sambesii</name>
    <dbReference type="NCBI Taxonomy" id="2011161"/>
    <lineage>
        <taxon>Eukaryota</taxon>
        <taxon>Metazoa</taxon>
        <taxon>Ecdysozoa</taxon>
        <taxon>Nematoda</taxon>
        <taxon>Chromadorea</taxon>
        <taxon>Plectida</taxon>
        <taxon>Plectina</taxon>
        <taxon>Plectoidea</taxon>
        <taxon>Plectidae</taxon>
        <taxon>Plectus</taxon>
    </lineage>
</organism>
<feature type="compositionally biased region" description="Low complexity" evidence="1">
    <location>
        <begin position="148"/>
        <end position="162"/>
    </location>
</feature>
<dbReference type="Proteomes" id="UP000887566">
    <property type="component" value="Unplaced"/>
</dbReference>
<reference evidence="3" key="1">
    <citation type="submission" date="2022-11" db="UniProtKB">
        <authorList>
            <consortium name="WormBaseParasite"/>
        </authorList>
    </citation>
    <scope>IDENTIFICATION</scope>
</reference>
<feature type="compositionally biased region" description="Basic and acidic residues" evidence="1">
    <location>
        <begin position="168"/>
        <end position="189"/>
    </location>
</feature>
<sequence length="241" mass="26864">MARCGWLTESRWVVRGYQTQMSMVPCCYDRLVETQRARPGDSYWRFIGRAVRALRPALSCSSRRCSISFCVAVYPSAQPPPPPPSSPSSSSAGAEPGFDRAENRRVARIVASRQCGRRLQRRRAARDERKRVAHGVAARARLRAAAATAAKIRSSARASSATMRRRRRADDAHQRSRRTTVEQRGENRSRRPGPVAAQQITAAAVRLQLQSAQAAVCQSRFGADRHSHTCLGAQRERERAQ</sequence>
<evidence type="ECO:0000256" key="1">
    <source>
        <dbReference type="SAM" id="MobiDB-lite"/>
    </source>
</evidence>
<feature type="region of interest" description="Disordered" evidence="1">
    <location>
        <begin position="117"/>
        <end position="136"/>
    </location>
</feature>
<name>A0A914VX80_9BILA</name>
<keyword evidence="2" id="KW-1185">Reference proteome</keyword>
<dbReference type="WBParaSite" id="PSAMB.scaffold2578size22428.g18369.t1">
    <property type="protein sequence ID" value="PSAMB.scaffold2578size22428.g18369.t1"/>
    <property type="gene ID" value="PSAMB.scaffold2578size22428.g18369"/>
</dbReference>
<dbReference type="AlphaFoldDB" id="A0A914VX80"/>
<proteinExistence type="predicted"/>
<evidence type="ECO:0000313" key="2">
    <source>
        <dbReference type="Proteomes" id="UP000887566"/>
    </source>
</evidence>
<feature type="region of interest" description="Disordered" evidence="1">
    <location>
        <begin position="77"/>
        <end position="103"/>
    </location>
</feature>
<evidence type="ECO:0000313" key="3">
    <source>
        <dbReference type="WBParaSite" id="PSAMB.scaffold2578size22428.g18369.t1"/>
    </source>
</evidence>
<feature type="region of interest" description="Disordered" evidence="1">
    <location>
        <begin position="148"/>
        <end position="199"/>
    </location>
</feature>